<keyword evidence="2" id="KW-1185">Reference proteome</keyword>
<evidence type="ECO:0000313" key="2">
    <source>
        <dbReference type="Proteomes" id="UP000254266"/>
    </source>
</evidence>
<comment type="caution">
    <text evidence="1">The sequence shown here is derived from an EMBL/GenBank/DDBJ whole genome shotgun (WGS) entry which is preliminary data.</text>
</comment>
<gene>
    <name evidence="1" type="ORF">DIZ80_07015</name>
</gene>
<proteinExistence type="predicted"/>
<evidence type="ECO:0000313" key="1">
    <source>
        <dbReference type="EMBL" id="RDH83879.1"/>
    </source>
</evidence>
<dbReference type="AlphaFoldDB" id="A0A370DG37"/>
<name>A0A370DG37_9GAMM</name>
<protein>
    <submittedName>
        <fullName evidence="1">Uncharacterized protein</fullName>
    </submittedName>
</protein>
<dbReference type="Proteomes" id="UP000254266">
    <property type="component" value="Unassembled WGS sequence"/>
</dbReference>
<reference evidence="1 2" key="1">
    <citation type="journal article" date="2018" name="ISME J.">
        <title>Endosymbiont genomes yield clues of tubeworm success.</title>
        <authorList>
            <person name="Li Y."/>
            <person name="Liles M.R."/>
            <person name="Halanych K.M."/>
        </authorList>
    </citation>
    <scope>NUCLEOTIDE SEQUENCE [LARGE SCALE GENOMIC DNA]</scope>
    <source>
        <strain evidence="1">A1464</strain>
    </source>
</reference>
<accession>A0A370DG37</accession>
<organism evidence="1 2">
    <name type="scientific">endosymbiont of Galathealinum brachiosum</name>
    <dbReference type="NCBI Taxonomy" id="2200906"/>
    <lineage>
        <taxon>Bacteria</taxon>
        <taxon>Pseudomonadati</taxon>
        <taxon>Pseudomonadota</taxon>
        <taxon>Gammaproteobacteria</taxon>
        <taxon>sulfur-oxidizing symbionts</taxon>
    </lineage>
</organism>
<dbReference type="EMBL" id="QFXC01000008">
    <property type="protein sequence ID" value="RDH83879.1"/>
    <property type="molecule type" value="Genomic_DNA"/>
</dbReference>
<sequence length="71" mass="8151">MHIRVTTDPITLNDIQNLSGHPCHYEGDGVNGLEIYFENQKNMDEFLKWENEDDHKITLVGNNSDDYVAEG</sequence>